<dbReference type="KEGG" id="cchv:BTM20_12670"/>
<reference evidence="1 2" key="1">
    <citation type="submission" date="2021-08" db="EMBL/GenBank/DDBJ databases">
        <title>Genome sequence analysis of Clostridium chauvoei strains of European origin and evaluation of typing options for outbreak investigations.</title>
        <authorList>
            <person name="Abdel-Glil M."/>
            <person name="Thomas P."/>
            <person name="Seyboldt C."/>
        </authorList>
    </citation>
    <scope>NUCLEOTIDE SEQUENCE [LARGE SCALE GENOMIC DNA]</scope>
    <source>
        <strain evidence="1 2">S0260-09</strain>
    </source>
</reference>
<dbReference type="EMBL" id="JAIFTX010000015">
    <property type="protein sequence ID" value="MBX7290979.1"/>
    <property type="molecule type" value="Genomic_DNA"/>
</dbReference>
<dbReference type="Proteomes" id="UP000775179">
    <property type="component" value="Unassembled WGS sequence"/>
</dbReference>
<dbReference type="AlphaFoldDB" id="A0ABD4RHM3"/>
<dbReference type="NCBIfam" id="TIGR01909">
    <property type="entry name" value="C_GCAxxG_C_C"/>
    <property type="match status" value="1"/>
</dbReference>
<dbReference type="Pfam" id="PF09719">
    <property type="entry name" value="C_GCAxxG_C_C"/>
    <property type="match status" value="1"/>
</dbReference>
<accession>A0ABD4RHM3</accession>
<organism evidence="1 2">
    <name type="scientific">Clostridium chauvoei</name>
    <dbReference type="NCBI Taxonomy" id="46867"/>
    <lineage>
        <taxon>Bacteria</taxon>
        <taxon>Bacillati</taxon>
        <taxon>Bacillota</taxon>
        <taxon>Clostridia</taxon>
        <taxon>Eubacteriales</taxon>
        <taxon>Clostridiaceae</taxon>
        <taxon>Clostridium</taxon>
    </lineage>
</organism>
<gene>
    <name evidence="1" type="ORF">K4H94_07970</name>
</gene>
<evidence type="ECO:0000313" key="2">
    <source>
        <dbReference type="Proteomes" id="UP000775179"/>
    </source>
</evidence>
<protein>
    <submittedName>
        <fullName evidence="1">C-GCAxxG-C-C family protein</fullName>
    </submittedName>
</protein>
<comment type="caution">
    <text evidence="1">The sequence shown here is derived from an EMBL/GenBank/DDBJ whole genome shotgun (WGS) entry which is preliminary data.</text>
</comment>
<name>A0ABD4RHM3_9CLOT</name>
<proteinExistence type="predicted"/>
<dbReference type="RefSeq" id="WP_021874520.1">
    <property type="nucleotide sequence ID" value="NZ_CP018624.1"/>
</dbReference>
<dbReference type="InterPro" id="IPR010181">
    <property type="entry name" value="CGCAxxGCC_motif"/>
</dbReference>
<evidence type="ECO:0000313" key="1">
    <source>
        <dbReference type="EMBL" id="MBX7290979.1"/>
    </source>
</evidence>
<sequence>MLVEKTRELYDKKHDLNCAECILKAANECYDLDLSAQTIKAMAAFGGGMAIESICGGATGAIAAIGIMFTEERGHQSPHVKMMTSEFMSIFRENLGTLNCDELKLKYRENEEDRCLHMMLVAAKSLEEIIEKYKEDYKIIRVK</sequence>
<dbReference type="GeneID" id="66302732"/>